<dbReference type="RefSeq" id="WP_286001838.1">
    <property type="nucleotide sequence ID" value="NZ_CP127295.1"/>
</dbReference>
<keyword evidence="1" id="KW-1133">Transmembrane helix</keyword>
<evidence type="ECO:0000313" key="2">
    <source>
        <dbReference type="EMBL" id="WIY05550.1"/>
    </source>
</evidence>
<keyword evidence="1" id="KW-0472">Membrane</keyword>
<dbReference type="Proteomes" id="UP001239397">
    <property type="component" value="Chromosome"/>
</dbReference>
<organism evidence="2 3">
    <name type="scientific">Amycolatopsis mongoliensis</name>
    <dbReference type="NCBI Taxonomy" id="715475"/>
    <lineage>
        <taxon>Bacteria</taxon>
        <taxon>Bacillati</taxon>
        <taxon>Actinomycetota</taxon>
        <taxon>Actinomycetes</taxon>
        <taxon>Pseudonocardiales</taxon>
        <taxon>Pseudonocardiaceae</taxon>
        <taxon>Amycolatopsis</taxon>
    </lineage>
</organism>
<gene>
    <name evidence="2" type="ORF">QRX60_17490</name>
</gene>
<sequence>MKESKLQNEGVIVRSVVDGPGGVYRRRAALVALFAGAGVLASLVSGPVAQARDCQNVPHETVTAGAAGAGAGALVAGPVGALIGAGVGAIGSMVGGCTQVVNGTAHPAKR</sequence>
<feature type="transmembrane region" description="Helical" evidence="1">
    <location>
        <begin position="28"/>
        <end position="49"/>
    </location>
</feature>
<protein>
    <recommendedName>
        <fullName evidence="4">Glycine zipper domain-containing protein</fullName>
    </recommendedName>
</protein>
<evidence type="ECO:0000256" key="1">
    <source>
        <dbReference type="SAM" id="Phobius"/>
    </source>
</evidence>
<dbReference type="EMBL" id="CP127295">
    <property type="protein sequence ID" value="WIY05550.1"/>
    <property type="molecule type" value="Genomic_DNA"/>
</dbReference>
<dbReference type="AlphaFoldDB" id="A0A9Y2NPG5"/>
<name>A0A9Y2NPG5_9PSEU</name>
<reference evidence="2 3" key="1">
    <citation type="submission" date="2023-06" db="EMBL/GenBank/DDBJ databases">
        <authorList>
            <person name="Oyuntsetseg B."/>
            <person name="Kim S.B."/>
        </authorList>
    </citation>
    <scope>NUCLEOTIDE SEQUENCE [LARGE SCALE GENOMIC DNA]</scope>
    <source>
        <strain evidence="2 3">4-36</strain>
    </source>
</reference>
<evidence type="ECO:0008006" key="4">
    <source>
        <dbReference type="Google" id="ProtNLM"/>
    </source>
</evidence>
<dbReference type="KEGG" id="amog:QRX60_17490"/>
<proteinExistence type="predicted"/>
<accession>A0A9Y2NPG5</accession>
<evidence type="ECO:0000313" key="3">
    <source>
        <dbReference type="Proteomes" id="UP001239397"/>
    </source>
</evidence>
<keyword evidence="3" id="KW-1185">Reference proteome</keyword>
<keyword evidence="1" id="KW-0812">Transmembrane</keyword>